<gene>
    <name evidence="1" type="ORF">C0039_01335</name>
</gene>
<evidence type="ECO:0000313" key="1">
    <source>
        <dbReference type="EMBL" id="PLW70803.1"/>
    </source>
</evidence>
<dbReference type="Proteomes" id="UP000235005">
    <property type="component" value="Unassembled WGS sequence"/>
</dbReference>
<comment type="caution">
    <text evidence="1">The sequence shown here is derived from an EMBL/GenBank/DDBJ whole genome shotgun (WGS) entry which is preliminary data.</text>
</comment>
<dbReference type="AlphaFoldDB" id="A0A2N5X8H9"/>
<dbReference type="EMBL" id="PKUS01000001">
    <property type="protein sequence ID" value="PLW70803.1"/>
    <property type="molecule type" value="Genomic_DNA"/>
</dbReference>
<proteinExistence type="predicted"/>
<reference evidence="1 2" key="1">
    <citation type="submission" date="2018-01" db="EMBL/GenBank/DDBJ databases">
        <title>The draft genome sequence of Halioglobus lutimaris HF004.</title>
        <authorList>
            <person name="Du Z.-J."/>
            <person name="Shi M.-J."/>
        </authorList>
    </citation>
    <scope>NUCLEOTIDE SEQUENCE [LARGE SCALE GENOMIC DNA]</scope>
    <source>
        <strain evidence="1 2">HF004</strain>
    </source>
</reference>
<evidence type="ECO:0000313" key="2">
    <source>
        <dbReference type="Proteomes" id="UP000235005"/>
    </source>
</evidence>
<accession>A0A2N5X8H9</accession>
<sequence>MRHSNKADTTNGVSLPRLKTNVHALGRLTPFVAAQLESVYQRSNPANLRRAKKKADSKAGLFFKFCVLLRWSRWRTGEA</sequence>
<protein>
    <submittedName>
        <fullName evidence="1">Uncharacterized protein</fullName>
    </submittedName>
</protein>
<keyword evidence="2" id="KW-1185">Reference proteome</keyword>
<organism evidence="1 2">
    <name type="scientific">Pseudohalioglobus lutimaris</name>
    <dbReference type="NCBI Taxonomy" id="1737061"/>
    <lineage>
        <taxon>Bacteria</taxon>
        <taxon>Pseudomonadati</taxon>
        <taxon>Pseudomonadota</taxon>
        <taxon>Gammaproteobacteria</taxon>
        <taxon>Cellvibrionales</taxon>
        <taxon>Halieaceae</taxon>
        <taxon>Pseudohalioglobus</taxon>
    </lineage>
</organism>
<name>A0A2N5X8H9_9GAMM</name>